<dbReference type="OrthoDB" id="6359872at2759"/>
<evidence type="ECO:0000313" key="5">
    <source>
        <dbReference type="Proteomes" id="UP000324222"/>
    </source>
</evidence>
<evidence type="ECO:0000259" key="3">
    <source>
        <dbReference type="PROSITE" id="PS50222"/>
    </source>
</evidence>
<keyword evidence="1" id="KW-0175">Coiled coil</keyword>
<evidence type="ECO:0000313" key="4">
    <source>
        <dbReference type="EMBL" id="MPC51765.1"/>
    </source>
</evidence>
<feature type="coiled-coil region" evidence="1">
    <location>
        <begin position="602"/>
        <end position="716"/>
    </location>
</feature>
<gene>
    <name evidence="4" type="primary">EFCC1</name>
    <name evidence="4" type="ORF">E2C01_045618</name>
</gene>
<dbReference type="Pfam" id="PF15799">
    <property type="entry name" value="CCD48"/>
    <property type="match status" value="1"/>
</dbReference>
<dbReference type="Proteomes" id="UP000324222">
    <property type="component" value="Unassembled WGS sequence"/>
</dbReference>
<feature type="domain" description="EF-hand" evidence="3">
    <location>
        <begin position="297"/>
        <end position="332"/>
    </location>
</feature>
<evidence type="ECO:0000256" key="1">
    <source>
        <dbReference type="SAM" id="Coils"/>
    </source>
</evidence>
<protein>
    <submittedName>
        <fullName evidence="4">EF-hand and coiled-coil domain-containing protein 1</fullName>
    </submittedName>
</protein>
<feature type="coiled-coil region" evidence="1">
    <location>
        <begin position="423"/>
        <end position="450"/>
    </location>
</feature>
<feature type="compositionally biased region" description="Low complexity" evidence="2">
    <location>
        <begin position="53"/>
        <end position="66"/>
    </location>
</feature>
<feature type="region of interest" description="Disordered" evidence="2">
    <location>
        <begin position="1"/>
        <end position="76"/>
    </location>
</feature>
<dbReference type="InterPro" id="IPR002048">
    <property type="entry name" value="EF_hand_dom"/>
</dbReference>
<dbReference type="EMBL" id="VSRR010010395">
    <property type="protein sequence ID" value="MPC51765.1"/>
    <property type="molecule type" value="Genomic_DNA"/>
</dbReference>
<proteinExistence type="predicted"/>
<reference evidence="4 5" key="1">
    <citation type="submission" date="2019-05" db="EMBL/GenBank/DDBJ databases">
        <title>Another draft genome of Portunus trituberculatus and its Hox gene families provides insights of decapod evolution.</title>
        <authorList>
            <person name="Jeong J.-H."/>
            <person name="Song I."/>
            <person name="Kim S."/>
            <person name="Choi T."/>
            <person name="Kim D."/>
            <person name="Ryu S."/>
            <person name="Kim W."/>
        </authorList>
    </citation>
    <scope>NUCLEOTIDE SEQUENCE [LARGE SCALE GENOMIC DNA]</scope>
    <source>
        <tissue evidence="4">Muscle</tissue>
    </source>
</reference>
<evidence type="ECO:0000256" key="2">
    <source>
        <dbReference type="SAM" id="MobiDB-lite"/>
    </source>
</evidence>
<feature type="compositionally biased region" description="Basic and acidic residues" evidence="2">
    <location>
        <begin position="163"/>
        <end position="172"/>
    </location>
</feature>
<keyword evidence="5" id="KW-1185">Reference proteome</keyword>
<comment type="caution">
    <text evidence="4">The sequence shown here is derived from an EMBL/GenBank/DDBJ whole genome shotgun (WGS) entry which is preliminary data.</text>
</comment>
<feature type="compositionally biased region" description="Basic and acidic residues" evidence="2">
    <location>
        <begin position="34"/>
        <end position="46"/>
    </location>
</feature>
<feature type="region of interest" description="Disordered" evidence="2">
    <location>
        <begin position="152"/>
        <end position="172"/>
    </location>
</feature>
<sequence>MESGRTAGEGREGRGLVAGVRAALRGKPKAAPKPRCDGPDLDEAHCHTPLPPSASAARSQRSPRSPILGWRKLKHKESHKGKECARIEDARVSDRNGQCSRSQALRLSHHSTANYTNYTLSSGLGRVASSEQTNSCFNRNIENHIRPREMSPSWQVSKGNMSKKLDEDDSESCRPENLMEKCVNGGAVCKAPEGSDSAKATPGSDMCGGHKGTVVSHVREWAGVEGEGEYDGELCINEKNDGDVIETLLTDDAFQDNRRLEEARRTREREPWLRSALAYSLRVPQCPRNEVVVLALGVDQYVEEVFRFLDQAGSGKVGVEDFHALCRVLGLEDEGVKNEGQKCRCLGSTLTLLGSLNDSAASDTVAEAPCAAHLSFREFRERLCEVFIRNADAHSLLSLGARRPINAPLVNSVVSVQRRYEVLEAISRKLAEVTARLKCEEERLKDESSEPVCGKCQQMIHVDSNSNISPRPRHVEVSFLQRQVLLQQQELQCLREVIDDLRVALQSSDAENLALQVQALKLARWRQGVSLQDLSLTDEEDTIDNLLQQLADLGSQSMLAAPPSQPQKTKEKPAPSPDTERSTAPKRDPPGKTFPSGDTSLEDELQATYEALQTAREQQEATQADLQQTVSQLQQREAELKKVESSLETAQSALGQAHADNLNLVTEMAEARTSLQDSHSRLAEALNELQQAKDIIMQKEKHLEETQLRLDQLKDSK</sequence>
<feature type="compositionally biased region" description="Basic and acidic residues" evidence="2">
    <location>
        <begin position="568"/>
        <end position="590"/>
    </location>
</feature>
<dbReference type="AlphaFoldDB" id="A0A5B7G2Y4"/>
<dbReference type="PROSITE" id="PS50222">
    <property type="entry name" value="EF_HAND_2"/>
    <property type="match status" value="1"/>
</dbReference>
<dbReference type="GO" id="GO:0005509">
    <property type="term" value="F:calcium ion binding"/>
    <property type="evidence" value="ECO:0007669"/>
    <property type="project" value="InterPro"/>
</dbReference>
<feature type="region of interest" description="Disordered" evidence="2">
    <location>
        <begin position="558"/>
        <end position="600"/>
    </location>
</feature>
<accession>A0A5B7G2Y4</accession>
<name>A0A5B7G2Y4_PORTR</name>
<organism evidence="4 5">
    <name type="scientific">Portunus trituberculatus</name>
    <name type="common">Swimming crab</name>
    <name type="synonym">Neptunus trituberculatus</name>
    <dbReference type="NCBI Taxonomy" id="210409"/>
    <lineage>
        <taxon>Eukaryota</taxon>
        <taxon>Metazoa</taxon>
        <taxon>Ecdysozoa</taxon>
        <taxon>Arthropoda</taxon>
        <taxon>Crustacea</taxon>
        <taxon>Multicrustacea</taxon>
        <taxon>Malacostraca</taxon>
        <taxon>Eumalacostraca</taxon>
        <taxon>Eucarida</taxon>
        <taxon>Decapoda</taxon>
        <taxon>Pleocyemata</taxon>
        <taxon>Brachyura</taxon>
        <taxon>Eubrachyura</taxon>
        <taxon>Portunoidea</taxon>
        <taxon>Portunidae</taxon>
        <taxon>Portuninae</taxon>
        <taxon>Portunus</taxon>
    </lineage>
</organism>
<dbReference type="InterPro" id="IPR031601">
    <property type="entry name" value="CCD48"/>
</dbReference>